<evidence type="ECO:0000313" key="3">
    <source>
        <dbReference type="WBParaSite" id="L893_g33288.t1"/>
    </source>
</evidence>
<dbReference type="PANTHER" id="PTHR10219:SF43">
    <property type="entry name" value="GLYCOLIPID TRANSFER PROTEIN DOMAIN-CONTAINING PROTEIN"/>
    <property type="match status" value="1"/>
</dbReference>
<dbReference type="GO" id="GO:0016020">
    <property type="term" value="C:membrane"/>
    <property type="evidence" value="ECO:0007669"/>
    <property type="project" value="TreeGrafter"/>
</dbReference>
<dbReference type="Gene3D" id="1.10.3520.10">
    <property type="entry name" value="Glycolipid transfer protein"/>
    <property type="match status" value="1"/>
</dbReference>
<evidence type="ECO:0000259" key="1">
    <source>
        <dbReference type="Pfam" id="PF08718"/>
    </source>
</evidence>
<dbReference type="Pfam" id="PF08718">
    <property type="entry name" value="GLTP"/>
    <property type="match status" value="1"/>
</dbReference>
<evidence type="ECO:0000313" key="2">
    <source>
        <dbReference type="Proteomes" id="UP000095287"/>
    </source>
</evidence>
<dbReference type="WBParaSite" id="L893_g33288.t1">
    <property type="protein sequence ID" value="L893_g33288.t1"/>
    <property type="gene ID" value="L893_g33288"/>
</dbReference>
<proteinExistence type="predicted"/>
<feature type="domain" description="Glycolipid transfer protein" evidence="1">
    <location>
        <begin position="33"/>
        <end position="173"/>
    </location>
</feature>
<name>A0A1I8A6V7_9BILA</name>
<dbReference type="GO" id="GO:0005829">
    <property type="term" value="C:cytosol"/>
    <property type="evidence" value="ECO:0007669"/>
    <property type="project" value="TreeGrafter"/>
</dbReference>
<dbReference type="GO" id="GO:1902388">
    <property type="term" value="F:ceramide 1-phosphate transfer activity"/>
    <property type="evidence" value="ECO:0007669"/>
    <property type="project" value="TreeGrafter"/>
</dbReference>
<organism evidence="2 3">
    <name type="scientific">Steinernema glaseri</name>
    <dbReference type="NCBI Taxonomy" id="37863"/>
    <lineage>
        <taxon>Eukaryota</taxon>
        <taxon>Metazoa</taxon>
        <taxon>Ecdysozoa</taxon>
        <taxon>Nematoda</taxon>
        <taxon>Chromadorea</taxon>
        <taxon>Rhabditida</taxon>
        <taxon>Tylenchina</taxon>
        <taxon>Panagrolaimomorpha</taxon>
        <taxon>Strongyloidoidea</taxon>
        <taxon>Steinernematidae</taxon>
        <taxon>Steinernema</taxon>
    </lineage>
</organism>
<keyword evidence="2" id="KW-1185">Reference proteome</keyword>
<dbReference type="SUPFAM" id="SSF110004">
    <property type="entry name" value="Glycolipid transfer protein, GLTP"/>
    <property type="match status" value="1"/>
</dbReference>
<dbReference type="PANTHER" id="PTHR10219">
    <property type="entry name" value="GLYCOLIPID TRANSFER PROTEIN-RELATED"/>
    <property type="match status" value="1"/>
</dbReference>
<dbReference type="Proteomes" id="UP000095287">
    <property type="component" value="Unplaced"/>
</dbReference>
<sequence length="217" mass="24477">MVSSAEEPVDATFNITRVVELFSASLGDSEDDVELEPYVLAYRQLNKLFGVLGIIFKFVEKDVADKEGILARLLEKDGVSYRTVGSMLAHEVEPGKAPKDLGARTLLRLHRALEFVVLFVRRMHEMGAEDSVSQVCRSCYEQTLAKHHGWLIRQSVSVASRTLPTREYLVKEIFAHHEDGVSQEAIDKHAIEFDDVVSKVYSRVQELYASKDLLNLP</sequence>
<dbReference type="InterPro" id="IPR014830">
    <property type="entry name" value="Glycolipid_transfer_prot_dom"/>
</dbReference>
<dbReference type="AlphaFoldDB" id="A0A1I8A6V7"/>
<reference evidence="3" key="1">
    <citation type="submission" date="2016-11" db="UniProtKB">
        <authorList>
            <consortium name="WormBaseParasite"/>
        </authorList>
    </citation>
    <scope>IDENTIFICATION</scope>
</reference>
<accession>A0A1I8A6V7</accession>
<dbReference type="GO" id="GO:1902387">
    <property type="term" value="F:ceramide 1-phosphate binding"/>
    <property type="evidence" value="ECO:0007669"/>
    <property type="project" value="TreeGrafter"/>
</dbReference>
<dbReference type="InterPro" id="IPR036497">
    <property type="entry name" value="GLTP_sf"/>
</dbReference>
<protein>
    <submittedName>
        <fullName evidence="3">GLTP domain-containing protein</fullName>
    </submittedName>
</protein>